<evidence type="ECO:0000256" key="1">
    <source>
        <dbReference type="PROSITE-ProRule" id="PRU00221"/>
    </source>
</evidence>
<organism evidence="2 3">
    <name type="scientific">Nezara viridula</name>
    <name type="common">Southern green stink bug</name>
    <name type="synonym">Cimex viridulus</name>
    <dbReference type="NCBI Taxonomy" id="85310"/>
    <lineage>
        <taxon>Eukaryota</taxon>
        <taxon>Metazoa</taxon>
        <taxon>Ecdysozoa</taxon>
        <taxon>Arthropoda</taxon>
        <taxon>Hexapoda</taxon>
        <taxon>Insecta</taxon>
        <taxon>Pterygota</taxon>
        <taxon>Neoptera</taxon>
        <taxon>Paraneoptera</taxon>
        <taxon>Hemiptera</taxon>
        <taxon>Heteroptera</taxon>
        <taxon>Panheteroptera</taxon>
        <taxon>Pentatomomorpha</taxon>
        <taxon>Pentatomoidea</taxon>
        <taxon>Pentatomidae</taxon>
        <taxon>Pentatominae</taxon>
        <taxon>Nezara</taxon>
    </lineage>
</organism>
<dbReference type="PROSITE" id="PS50082">
    <property type="entry name" value="WD_REPEATS_2"/>
    <property type="match status" value="1"/>
</dbReference>
<accession>A0A9P0HGY7</accession>
<name>A0A9P0HGY7_NEZVI</name>
<dbReference type="PANTHER" id="PTHR22806">
    <property type="entry name" value="NUCLEOPORIN NUP37 P37 -RELATED"/>
    <property type="match status" value="1"/>
</dbReference>
<dbReference type="InterPro" id="IPR015943">
    <property type="entry name" value="WD40/YVTN_repeat-like_dom_sf"/>
</dbReference>
<dbReference type="InterPro" id="IPR036322">
    <property type="entry name" value="WD40_repeat_dom_sf"/>
</dbReference>
<dbReference type="OrthoDB" id="340259at2759"/>
<feature type="repeat" description="WD" evidence="1">
    <location>
        <begin position="133"/>
        <end position="169"/>
    </location>
</feature>
<dbReference type="Gene3D" id="2.130.10.10">
    <property type="entry name" value="YVTN repeat-like/Quinoprotein amine dehydrogenase"/>
    <property type="match status" value="1"/>
</dbReference>
<dbReference type="GO" id="GO:0031080">
    <property type="term" value="C:nuclear pore outer ring"/>
    <property type="evidence" value="ECO:0007669"/>
    <property type="project" value="InterPro"/>
</dbReference>
<evidence type="ECO:0000313" key="3">
    <source>
        <dbReference type="Proteomes" id="UP001152798"/>
    </source>
</evidence>
<dbReference type="SUPFAM" id="SSF50978">
    <property type="entry name" value="WD40 repeat-like"/>
    <property type="match status" value="1"/>
</dbReference>
<dbReference type="EMBL" id="OV725081">
    <property type="protein sequence ID" value="CAH1401909.1"/>
    <property type="molecule type" value="Genomic_DNA"/>
</dbReference>
<protein>
    <recommendedName>
        <fullName evidence="4">Nucleoporin Nup37</fullName>
    </recommendedName>
</protein>
<evidence type="ECO:0008006" key="4">
    <source>
        <dbReference type="Google" id="ProtNLM"/>
    </source>
</evidence>
<dbReference type="InterPro" id="IPR037626">
    <property type="entry name" value="NUP37"/>
</dbReference>
<dbReference type="PANTHER" id="PTHR22806:SF0">
    <property type="entry name" value="NUCLEOPORIN NUP37"/>
    <property type="match status" value="1"/>
</dbReference>
<keyword evidence="3" id="KW-1185">Reference proteome</keyword>
<proteinExistence type="predicted"/>
<dbReference type="InterPro" id="IPR001680">
    <property type="entry name" value="WD40_rpt"/>
</dbReference>
<reference evidence="2" key="1">
    <citation type="submission" date="2022-01" db="EMBL/GenBank/DDBJ databases">
        <authorList>
            <person name="King R."/>
        </authorList>
    </citation>
    <scope>NUCLEOTIDE SEQUENCE</scope>
</reference>
<dbReference type="Pfam" id="PF00400">
    <property type="entry name" value="WD40"/>
    <property type="match status" value="1"/>
</dbReference>
<dbReference type="PROSITE" id="PS50294">
    <property type="entry name" value="WD_REPEATS_REGION"/>
    <property type="match status" value="1"/>
</dbReference>
<gene>
    <name evidence="2" type="ORF">NEZAVI_LOCUS10845</name>
</gene>
<sequence>MALVDKNLSSSLILDKLYGSNSTEPPAHVLEFDDVVTLAEFSPYLWSHDLICIAFPSKIIVASIKFKEENNDQIEPLKYDVVKKYSCYGRVQAISWSPETNIKVAPKTILFAVSTNTFEINIYGSDDTYIHKISAHRNYVNDISFDPSGEYLASVSDDLTCRIWSVKNGFTEAYKFYLDSSPITAKWHKDDPGKLLVAETYGVVKVYNVLGGTAIISFRSKLSPLISLDWCLNDCQHIIAMCGGNLVKWNMNNPSIPAYDKLVHPDGGFFAKYISLSEQTIVTLGTPDFSLKVLHRDKPYPKTIATMKSASSLTVHQHLPYVCVGVKKNIYMWLINEP</sequence>
<keyword evidence="1" id="KW-0853">WD repeat</keyword>
<dbReference type="SMART" id="SM00320">
    <property type="entry name" value="WD40"/>
    <property type="match status" value="2"/>
</dbReference>
<evidence type="ECO:0000313" key="2">
    <source>
        <dbReference type="EMBL" id="CAH1401909.1"/>
    </source>
</evidence>
<dbReference type="Proteomes" id="UP001152798">
    <property type="component" value="Chromosome 5"/>
</dbReference>
<dbReference type="AlphaFoldDB" id="A0A9P0HGY7"/>